<sequence length="114" mass="12555">MAAGMNSSICDYRGEGCTRFSLMKYHLLSSTSDASPAVLERRMTSRVDCLRLPFQLHLELSLSRVRNQAAMTCHSPFQLCLPLAYSLTYTDIQSHPAVVLSTLHCCSAGLSKLA</sequence>
<dbReference type="Proteomes" id="UP000017559">
    <property type="component" value="Unassembled WGS sequence"/>
</dbReference>
<proteinExistence type="predicted"/>
<gene>
    <name evidence="1" type="ORF">Moror_5767</name>
</gene>
<organism evidence="1 2">
    <name type="scientific">Moniliophthora roreri (strain MCA 2997)</name>
    <name type="common">Cocoa frosty pod rot fungus</name>
    <name type="synonym">Crinipellis roreri</name>
    <dbReference type="NCBI Taxonomy" id="1381753"/>
    <lineage>
        <taxon>Eukaryota</taxon>
        <taxon>Fungi</taxon>
        <taxon>Dikarya</taxon>
        <taxon>Basidiomycota</taxon>
        <taxon>Agaricomycotina</taxon>
        <taxon>Agaricomycetes</taxon>
        <taxon>Agaricomycetidae</taxon>
        <taxon>Agaricales</taxon>
        <taxon>Marasmiineae</taxon>
        <taxon>Marasmiaceae</taxon>
        <taxon>Moniliophthora</taxon>
    </lineage>
</organism>
<name>V2X3C2_MONRO</name>
<comment type="caution">
    <text evidence="1">The sequence shown here is derived from an EMBL/GenBank/DDBJ whole genome shotgun (WGS) entry which is preliminary data.</text>
</comment>
<dbReference type="AlphaFoldDB" id="V2X3C2"/>
<keyword evidence="2" id="KW-1185">Reference proteome</keyword>
<evidence type="ECO:0000313" key="1">
    <source>
        <dbReference type="EMBL" id="ESK87281.1"/>
    </source>
</evidence>
<reference evidence="1 2" key="1">
    <citation type="journal article" date="2014" name="BMC Genomics">
        <title>Genome and secretome analysis of the hemibiotrophic fungal pathogen, Moniliophthora roreri, which causes frosty pod rot disease of cacao: mechanisms of the biotrophic and necrotrophic phases.</title>
        <authorList>
            <person name="Meinhardt L.W."/>
            <person name="Costa G.G.L."/>
            <person name="Thomazella D.P.T."/>
            <person name="Teixeira P.J.P.L."/>
            <person name="Carazzolle M.F."/>
            <person name="Schuster S.C."/>
            <person name="Carlson J.E."/>
            <person name="Guiltinan M.J."/>
            <person name="Mieczkowski P."/>
            <person name="Farmer A."/>
            <person name="Ramaraj T."/>
            <person name="Crozier J."/>
            <person name="Davis R.E."/>
            <person name="Shao J."/>
            <person name="Melnick R.L."/>
            <person name="Pereira G.A.G."/>
            <person name="Bailey B.A."/>
        </authorList>
    </citation>
    <scope>NUCLEOTIDE SEQUENCE [LARGE SCALE GENOMIC DNA]</scope>
    <source>
        <strain evidence="1 2">MCA 2997</strain>
    </source>
</reference>
<evidence type="ECO:0000313" key="2">
    <source>
        <dbReference type="Proteomes" id="UP000017559"/>
    </source>
</evidence>
<dbReference type="HOGENOM" id="CLU_2121695_0_0_1"/>
<protein>
    <submittedName>
        <fullName evidence="1">Uncharacterized protein</fullName>
    </submittedName>
</protein>
<dbReference type="KEGG" id="mrr:Moror_5767"/>
<dbReference type="EMBL" id="AWSO01000813">
    <property type="protein sequence ID" value="ESK87281.1"/>
    <property type="molecule type" value="Genomic_DNA"/>
</dbReference>
<accession>V2X3C2</accession>